<dbReference type="PANTHER" id="PTHR36173:SF1">
    <property type="entry name" value="RIBONUCLEASE VAPC22"/>
    <property type="match status" value="1"/>
</dbReference>
<dbReference type="RefSeq" id="WP_061135003.1">
    <property type="nucleotide sequence ID" value="NZ_FCNX02000006.1"/>
</dbReference>
<proteinExistence type="inferred from homology"/>
<evidence type="ECO:0000259" key="6">
    <source>
        <dbReference type="Pfam" id="PF01850"/>
    </source>
</evidence>
<keyword evidence="1 5" id="KW-1277">Toxin-antitoxin system</keyword>
<dbReference type="PANTHER" id="PTHR36173">
    <property type="entry name" value="RIBONUCLEASE VAPC16-RELATED"/>
    <property type="match status" value="1"/>
</dbReference>
<evidence type="ECO:0000256" key="2">
    <source>
        <dbReference type="ARBA" id="ARBA00022722"/>
    </source>
</evidence>
<evidence type="ECO:0000256" key="5">
    <source>
        <dbReference type="HAMAP-Rule" id="MF_00265"/>
    </source>
</evidence>
<dbReference type="GO" id="GO:0000287">
    <property type="term" value="F:magnesium ion binding"/>
    <property type="evidence" value="ECO:0007669"/>
    <property type="project" value="UniProtKB-UniRule"/>
</dbReference>
<dbReference type="Gene3D" id="3.40.50.1010">
    <property type="entry name" value="5'-nuclease"/>
    <property type="match status" value="1"/>
</dbReference>
<dbReference type="OrthoDB" id="9798990at2"/>
<feature type="binding site" evidence="5">
    <location>
        <position position="5"/>
    </location>
    <ligand>
        <name>Mg(2+)</name>
        <dbReference type="ChEBI" id="CHEBI:18420"/>
    </ligand>
</feature>
<keyword evidence="5" id="KW-0460">Magnesium</keyword>
<comment type="similarity">
    <text evidence="5">Belongs to the PINc/VapC protein family.</text>
</comment>
<dbReference type="AlphaFoldDB" id="A0A158BI80"/>
<gene>
    <name evidence="5" type="primary">vapC</name>
    <name evidence="7" type="ORF">AWB77_02806</name>
</gene>
<keyword evidence="2 5" id="KW-0540">Nuclease</keyword>
<evidence type="ECO:0000256" key="3">
    <source>
        <dbReference type="ARBA" id="ARBA00022723"/>
    </source>
</evidence>
<dbReference type="GO" id="GO:0004540">
    <property type="term" value="F:RNA nuclease activity"/>
    <property type="evidence" value="ECO:0007669"/>
    <property type="project" value="InterPro"/>
</dbReference>
<keyword evidence="5" id="KW-0800">Toxin</keyword>
<evidence type="ECO:0000313" key="8">
    <source>
        <dbReference type="Proteomes" id="UP000054903"/>
    </source>
</evidence>
<dbReference type="Pfam" id="PF01850">
    <property type="entry name" value="PIN"/>
    <property type="match status" value="1"/>
</dbReference>
<keyword evidence="3 5" id="KW-0479">Metal-binding</keyword>
<dbReference type="InterPro" id="IPR041705">
    <property type="entry name" value="PIN_Sll0205"/>
</dbReference>
<keyword evidence="4 5" id="KW-0378">Hydrolase</keyword>
<comment type="caution">
    <text evidence="7">The sequence shown here is derived from an EMBL/GenBank/DDBJ whole genome shotgun (WGS) entry which is preliminary data.</text>
</comment>
<dbReference type="HAMAP" id="MF_00265">
    <property type="entry name" value="VapC_Nob1"/>
    <property type="match status" value="1"/>
</dbReference>
<name>A0A158BI80_9BURK</name>
<protein>
    <recommendedName>
        <fullName evidence="5">Ribonuclease VapC</fullName>
        <shortName evidence="5">RNase VapC</shortName>
        <ecNumber evidence="5">3.1.-.-</ecNumber>
    </recommendedName>
    <alternativeName>
        <fullName evidence="5">Toxin VapC</fullName>
    </alternativeName>
</protein>
<dbReference type="InterPro" id="IPR052919">
    <property type="entry name" value="TA_system_RNase"/>
</dbReference>
<dbReference type="InterPro" id="IPR022907">
    <property type="entry name" value="VapC_family"/>
</dbReference>
<evidence type="ECO:0000313" key="7">
    <source>
        <dbReference type="EMBL" id="SAK69047.1"/>
    </source>
</evidence>
<reference evidence="7" key="1">
    <citation type="submission" date="2016-01" db="EMBL/GenBank/DDBJ databases">
        <authorList>
            <person name="Peeters C."/>
        </authorList>
    </citation>
    <scope>NUCLEOTIDE SEQUENCE</scope>
    <source>
        <strain evidence="7">LMG 29320</strain>
    </source>
</reference>
<sequence length="131" mass="14771">MIVLDTHALLWWVEGRGLSKPARAAIDREVQEEGEIVVSTMTAWEVMLLIKKGRLRLAMDVAGWFDRIGRIAGVRFAPIDRHIALASADLPGEFHSDPADRMIVATARSLSAPLVTKDRQIRSYEHVRTIW</sequence>
<keyword evidence="8" id="KW-1185">Reference proteome</keyword>
<feature type="domain" description="PIN" evidence="6">
    <location>
        <begin position="2"/>
        <end position="124"/>
    </location>
</feature>
<feature type="binding site" evidence="5">
    <location>
        <position position="100"/>
    </location>
    <ligand>
        <name>Mg(2+)</name>
        <dbReference type="ChEBI" id="CHEBI:18420"/>
    </ligand>
</feature>
<dbReference type="InterPro" id="IPR029060">
    <property type="entry name" value="PIN-like_dom_sf"/>
</dbReference>
<evidence type="ECO:0000256" key="4">
    <source>
        <dbReference type="ARBA" id="ARBA00022801"/>
    </source>
</evidence>
<evidence type="ECO:0000256" key="1">
    <source>
        <dbReference type="ARBA" id="ARBA00022649"/>
    </source>
</evidence>
<dbReference type="GO" id="GO:0090729">
    <property type="term" value="F:toxin activity"/>
    <property type="evidence" value="ECO:0007669"/>
    <property type="project" value="UniProtKB-KW"/>
</dbReference>
<dbReference type="Proteomes" id="UP000054903">
    <property type="component" value="Unassembled WGS sequence"/>
</dbReference>
<dbReference type="GO" id="GO:0016787">
    <property type="term" value="F:hydrolase activity"/>
    <property type="evidence" value="ECO:0007669"/>
    <property type="project" value="UniProtKB-KW"/>
</dbReference>
<dbReference type="CDD" id="cd09872">
    <property type="entry name" value="PIN_Sll0205-like"/>
    <property type="match status" value="1"/>
</dbReference>
<dbReference type="SUPFAM" id="SSF88723">
    <property type="entry name" value="PIN domain-like"/>
    <property type="match status" value="1"/>
</dbReference>
<comment type="function">
    <text evidence="5">Toxic component of a toxin-antitoxin (TA) system. An RNase.</text>
</comment>
<comment type="cofactor">
    <cofactor evidence="5">
        <name>Mg(2+)</name>
        <dbReference type="ChEBI" id="CHEBI:18420"/>
    </cofactor>
</comment>
<dbReference type="STRING" id="1777138.AWB77_02806"/>
<accession>A0A158BI80</accession>
<dbReference type="EC" id="3.1.-.-" evidence="5"/>
<dbReference type="EMBL" id="FCNX02000006">
    <property type="protein sequence ID" value="SAK69047.1"/>
    <property type="molecule type" value="Genomic_DNA"/>
</dbReference>
<dbReference type="InterPro" id="IPR002716">
    <property type="entry name" value="PIN_dom"/>
</dbReference>
<organism evidence="7 8">
    <name type="scientific">Caballeronia fortuita</name>
    <dbReference type="NCBI Taxonomy" id="1777138"/>
    <lineage>
        <taxon>Bacteria</taxon>
        <taxon>Pseudomonadati</taxon>
        <taxon>Pseudomonadota</taxon>
        <taxon>Betaproteobacteria</taxon>
        <taxon>Burkholderiales</taxon>
        <taxon>Burkholderiaceae</taxon>
        <taxon>Caballeronia</taxon>
    </lineage>
</organism>